<dbReference type="Gene3D" id="3.60.70.12">
    <property type="entry name" value="L-amino peptidase D-ALA esterase/amidase"/>
    <property type="match status" value="1"/>
</dbReference>
<gene>
    <name evidence="3" type="ORF">CMC5_017200</name>
</gene>
<evidence type="ECO:0000313" key="4">
    <source>
        <dbReference type="Proteomes" id="UP000067626"/>
    </source>
</evidence>
<dbReference type="GO" id="GO:0004177">
    <property type="term" value="F:aminopeptidase activity"/>
    <property type="evidence" value="ECO:0007669"/>
    <property type="project" value="TreeGrafter"/>
</dbReference>
<dbReference type="STRING" id="52.CMC5_017200"/>
<dbReference type="KEGG" id="ccro:CMC5_017200"/>
<feature type="region of interest" description="Disordered" evidence="2">
    <location>
        <begin position="192"/>
        <end position="214"/>
    </location>
</feature>
<accession>A0A0K1E9R4</accession>
<dbReference type="Pfam" id="PF03576">
    <property type="entry name" value="Peptidase_S58"/>
    <property type="match status" value="1"/>
</dbReference>
<dbReference type="AlphaFoldDB" id="A0A0K1E9R4"/>
<evidence type="ECO:0008006" key="5">
    <source>
        <dbReference type="Google" id="ProtNLM"/>
    </source>
</evidence>
<dbReference type="InterPro" id="IPR016117">
    <property type="entry name" value="ArgJ-like_dom_sf"/>
</dbReference>
<organism evidence="3 4">
    <name type="scientific">Chondromyces crocatus</name>
    <dbReference type="NCBI Taxonomy" id="52"/>
    <lineage>
        <taxon>Bacteria</taxon>
        <taxon>Pseudomonadati</taxon>
        <taxon>Myxococcota</taxon>
        <taxon>Polyangia</taxon>
        <taxon>Polyangiales</taxon>
        <taxon>Polyangiaceae</taxon>
        <taxon>Chondromyces</taxon>
    </lineage>
</organism>
<dbReference type="InterPro" id="IPR005321">
    <property type="entry name" value="Peptidase_S58_DmpA"/>
</dbReference>
<keyword evidence="4" id="KW-1185">Reference proteome</keyword>
<dbReference type="Proteomes" id="UP000067626">
    <property type="component" value="Chromosome"/>
</dbReference>
<reference evidence="3 4" key="1">
    <citation type="submission" date="2015-07" db="EMBL/GenBank/DDBJ databases">
        <title>Genome analysis of myxobacterium Chondromyces crocatus Cm c5 reveals a high potential for natural compound synthesis and the genetic basis for the loss of fruiting body formation.</title>
        <authorList>
            <person name="Zaburannyi N."/>
            <person name="Bunk B."/>
            <person name="Maier J."/>
            <person name="Overmann J."/>
            <person name="Mueller R."/>
        </authorList>
    </citation>
    <scope>NUCLEOTIDE SEQUENCE [LARGE SCALE GENOMIC DNA]</scope>
    <source>
        <strain evidence="3 4">Cm c5</strain>
    </source>
</reference>
<evidence type="ECO:0000256" key="1">
    <source>
        <dbReference type="ARBA" id="ARBA00007068"/>
    </source>
</evidence>
<sequence length="355" mass="36055">MERRSEGSITDVAGVLVGHVTLDEGDVQTGVTAILPYPSSVRHRKLFVGDAATGEGISQTGIQVGEDFGVLSSPIVLCNATTVGIAYDALISRGHQRDTELPVDDAWPPVVIGLDDGYLNDQRKRRIAHDDVLRAVEQATDQAVPWGSVGIGRGLCALGGKGGVGGASRRVEVPGGGLTVGGLCAANGGRLQESPGEAGAEGAARGGAGQGGADTAARSLTPGFVLVMATDAPLLPEQLRLVAEAALQALARVVPASGLESRRVLAFSTANAIDGSLRKGSPSVYPARRLGDEALGRLLGATGDVARQALGRALVEATAVTGRRGRTLAPLDAKILTGLVGGTVPGGLTPRPLVE</sequence>
<proteinExistence type="inferred from homology"/>
<name>A0A0K1E9R4_CHOCO</name>
<protein>
    <recommendedName>
        <fullName evidence="5">Aminopeptidase</fullName>
    </recommendedName>
</protein>
<dbReference type="PANTHER" id="PTHR36512">
    <property type="entry name" value="D-AMINOPEPTIDASE"/>
    <property type="match status" value="1"/>
</dbReference>
<comment type="similarity">
    <text evidence="1">Belongs to the peptidase S58 family.</text>
</comment>
<evidence type="ECO:0000256" key="2">
    <source>
        <dbReference type="SAM" id="MobiDB-lite"/>
    </source>
</evidence>
<dbReference type="EMBL" id="CP012159">
    <property type="protein sequence ID" value="AKT37579.1"/>
    <property type="molecule type" value="Genomic_DNA"/>
</dbReference>
<dbReference type="PANTHER" id="PTHR36512:SF3">
    <property type="entry name" value="BLR5678 PROTEIN"/>
    <property type="match status" value="1"/>
</dbReference>
<dbReference type="SUPFAM" id="SSF56266">
    <property type="entry name" value="DmpA/ArgJ-like"/>
    <property type="match status" value="1"/>
</dbReference>
<evidence type="ECO:0000313" key="3">
    <source>
        <dbReference type="EMBL" id="AKT37579.1"/>
    </source>
</evidence>